<keyword evidence="2" id="KW-0732">Signal</keyword>
<evidence type="ECO:0000256" key="2">
    <source>
        <dbReference type="SAM" id="SignalP"/>
    </source>
</evidence>
<evidence type="ECO:0008006" key="5">
    <source>
        <dbReference type="Google" id="ProtNLM"/>
    </source>
</evidence>
<evidence type="ECO:0000256" key="1">
    <source>
        <dbReference type="SAM" id="MobiDB-lite"/>
    </source>
</evidence>
<dbReference type="AlphaFoldDB" id="A0A8J5X7F2"/>
<organism evidence="3 4">
    <name type="scientific">Diacronema lutheri</name>
    <name type="common">Unicellular marine alga</name>
    <name type="synonym">Monochrysis lutheri</name>
    <dbReference type="NCBI Taxonomy" id="2081491"/>
    <lineage>
        <taxon>Eukaryota</taxon>
        <taxon>Haptista</taxon>
        <taxon>Haptophyta</taxon>
        <taxon>Pavlovophyceae</taxon>
        <taxon>Pavlovales</taxon>
        <taxon>Pavlovaceae</taxon>
        <taxon>Diacronema</taxon>
    </lineage>
</organism>
<sequence>MVAPCTARRYACVLLAAVALAVALTAASWASAGHEALRRTDDAALAAERSRYPFVLPDDVEDVEPVRAAAPLADLLASAPSARTPAHPGEATYFLPDDVEDVDPPDLGHVAA</sequence>
<feature type="chain" id="PRO_5035305092" description="Secreted protein" evidence="2">
    <location>
        <begin position="28"/>
        <end position="112"/>
    </location>
</feature>
<keyword evidence="4" id="KW-1185">Reference proteome</keyword>
<comment type="caution">
    <text evidence="3">The sequence shown here is derived from an EMBL/GenBank/DDBJ whole genome shotgun (WGS) entry which is preliminary data.</text>
</comment>
<dbReference type="EMBL" id="JAGTXO010000066">
    <property type="protein sequence ID" value="KAG8457662.1"/>
    <property type="molecule type" value="Genomic_DNA"/>
</dbReference>
<evidence type="ECO:0000313" key="4">
    <source>
        <dbReference type="Proteomes" id="UP000751190"/>
    </source>
</evidence>
<protein>
    <recommendedName>
        <fullName evidence="5">Secreted protein</fullName>
    </recommendedName>
</protein>
<proteinExistence type="predicted"/>
<accession>A0A8J5X7F2</accession>
<feature type="region of interest" description="Disordered" evidence="1">
    <location>
        <begin position="80"/>
        <end position="112"/>
    </location>
</feature>
<reference evidence="3" key="1">
    <citation type="submission" date="2021-05" db="EMBL/GenBank/DDBJ databases">
        <title>The genome of the haptophyte Pavlova lutheri (Diacronema luteri, Pavlovales) - a model for lipid biosynthesis in eukaryotic algae.</title>
        <authorList>
            <person name="Hulatt C.J."/>
            <person name="Posewitz M.C."/>
        </authorList>
    </citation>
    <scope>NUCLEOTIDE SEQUENCE</scope>
    <source>
        <strain evidence="3">NIVA-4/92</strain>
    </source>
</reference>
<gene>
    <name evidence="3" type="ORF">KFE25_002326</name>
</gene>
<name>A0A8J5X7F2_DIALT</name>
<dbReference type="Proteomes" id="UP000751190">
    <property type="component" value="Unassembled WGS sequence"/>
</dbReference>
<feature type="signal peptide" evidence="2">
    <location>
        <begin position="1"/>
        <end position="27"/>
    </location>
</feature>
<evidence type="ECO:0000313" key="3">
    <source>
        <dbReference type="EMBL" id="KAG8457662.1"/>
    </source>
</evidence>